<reference evidence="4" key="1">
    <citation type="submission" date="2020-06" db="EMBL/GenBank/DDBJ databases">
        <title>Novel chitinolytic bacterium.</title>
        <authorList>
            <person name="Ungkulpasvich U."/>
            <person name="Kosugi A."/>
            <person name="Uke A."/>
        </authorList>
    </citation>
    <scope>NUCLEOTIDE SEQUENCE</scope>
    <source>
        <strain evidence="4">UUS1-1</strain>
    </source>
</reference>
<gene>
    <name evidence="4" type="ORF">G5B42_03690</name>
</gene>
<keyword evidence="1" id="KW-0472">Membrane</keyword>
<evidence type="ECO:0000256" key="2">
    <source>
        <dbReference type="SAM" id="SignalP"/>
    </source>
</evidence>
<dbReference type="InterPro" id="IPR051465">
    <property type="entry name" value="Cell_Envelope_Struct_Comp"/>
</dbReference>
<dbReference type="InterPro" id="IPR001119">
    <property type="entry name" value="SLH_dom"/>
</dbReference>
<comment type="caution">
    <text evidence="4">The sequence shown here is derived from an EMBL/GenBank/DDBJ whole genome shotgun (WGS) entry which is preliminary data.</text>
</comment>
<dbReference type="RefSeq" id="WP_181339098.1">
    <property type="nucleotide sequence ID" value="NZ_JAAKDE010000006.1"/>
</dbReference>
<dbReference type="PANTHER" id="PTHR43308">
    <property type="entry name" value="OUTER MEMBRANE PROTEIN ALPHA-RELATED"/>
    <property type="match status" value="1"/>
</dbReference>
<feature type="domain" description="SLH" evidence="3">
    <location>
        <begin position="22"/>
        <end position="85"/>
    </location>
</feature>
<evidence type="ECO:0000259" key="3">
    <source>
        <dbReference type="PROSITE" id="PS51272"/>
    </source>
</evidence>
<sequence>MRKVLVVLVSLAMLFSVVPVAMGAFEDMPKATHWAYDNFMLLYNAGLLKGYPDGTFKGERYATRYEMVELTARILKYLESQMYGSATLPENGGRVALTEAQAKELIRRALEEEQVATAADIDAIYDALWELEYELRNELDARSDVNVSLLANRVAALETKVEEQGARLDAVEKQTKSNKTIGIVALILGVAGIVFGFVPAN</sequence>
<dbReference type="PANTHER" id="PTHR43308:SF1">
    <property type="entry name" value="OUTER MEMBRANE PROTEIN ALPHA"/>
    <property type="match status" value="1"/>
</dbReference>
<organism evidence="4 5">
    <name type="scientific">Capillibacterium thermochitinicola</name>
    <dbReference type="NCBI Taxonomy" id="2699427"/>
    <lineage>
        <taxon>Bacteria</taxon>
        <taxon>Bacillati</taxon>
        <taxon>Bacillota</taxon>
        <taxon>Capillibacterium</taxon>
    </lineage>
</organism>
<name>A0A8J6I1J3_9FIRM</name>
<feature type="signal peptide" evidence="2">
    <location>
        <begin position="1"/>
        <end position="23"/>
    </location>
</feature>
<accession>A0A8J6I1J3</accession>
<dbReference type="Pfam" id="PF00395">
    <property type="entry name" value="SLH"/>
    <property type="match status" value="1"/>
</dbReference>
<evidence type="ECO:0000256" key="1">
    <source>
        <dbReference type="SAM" id="Phobius"/>
    </source>
</evidence>
<keyword evidence="1" id="KW-0812">Transmembrane</keyword>
<protein>
    <submittedName>
        <fullName evidence="4">S-layer homology domain-containing protein</fullName>
    </submittedName>
</protein>
<keyword evidence="5" id="KW-1185">Reference proteome</keyword>
<dbReference type="AlphaFoldDB" id="A0A8J6I1J3"/>
<evidence type="ECO:0000313" key="4">
    <source>
        <dbReference type="EMBL" id="MBA2132644.1"/>
    </source>
</evidence>
<feature type="transmembrane region" description="Helical" evidence="1">
    <location>
        <begin position="181"/>
        <end position="200"/>
    </location>
</feature>
<dbReference type="PROSITE" id="PS51272">
    <property type="entry name" value="SLH"/>
    <property type="match status" value="1"/>
</dbReference>
<keyword evidence="1" id="KW-1133">Transmembrane helix</keyword>
<proteinExistence type="predicted"/>
<dbReference type="EMBL" id="JAAKDE010000006">
    <property type="protein sequence ID" value="MBA2132644.1"/>
    <property type="molecule type" value="Genomic_DNA"/>
</dbReference>
<keyword evidence="2" id="KW-0732">Signal</keyword>
<dbReference type="Proteomes" id="UP000657177">
    <property type="component" value="Unassembled WGS sequence"/>
</dbReference>
<evidence type="ECO:0000313" key="5">
    <source>
        <dbReference type="Proteomes" id="UP000657177"/>
    </source>
</evidence>
<feature type="chain" id="PRO_5035223798" evidence="2">
    <location>
        <begin position="24"/>
        <end position="201"/>
    </location>
</feature>